<proteinExistence type="predicted"/>
<gene>
    <name evidence="1" type="ORF">AK812_SmicGene38728</name>
</gene>
<keyword evidence="2" id="KW-1185">Reference proteome</keyword>
<organism evidence="1 2">
    <name type="scientific">Symbiodinium microadriaticum</name>
    <name type="common">Dinoflagellate</name>
    <name type="synonym">Zooxanthella microadriatica</name>
    <dbReference type="NCBI Taxonomy" id="2951"/>
    <lineage>
        <taxon>Eukaryota</taxon>
        <taxon>Sar</taxon>
        <taxon>Alveolata</taxon>
        <taxon>Dinophyceae</taxon>
        <taxon>Suessiales</taxon>
        <taxon>Symbiodiniaceae</taxon>
        <taxon>Symbiodinium</taxon>
    </lineage>
</organism>
<comment type="caution">
    <text evidence="1">The sequence shown here is derived from an EMBL/GenBank/DDBJ whole genome shotgun (WGS) entry which is preliminary data.</text>
</comment>
<sequence length="173" mass="18805">MKEVPGRFRAGSGEVPKQVPVMLRGKVPGRFRAGSGEVPKQVPVMLRGNVGAGSGAVPGHVPKQVPVMLRGKFRYSFRQVPGPVMLRGKFRHSFRQVPDRFRAGSGRFREGSGQVPASPGLELTSENGYGSSLIKHFYGSSQKELSTLSMARKDLQDVIVVVDSKEDTLESVL</sequence>
<dbReference type="AlphaFoldDB" id="A0A1Q9CD18"/>
<name>A0A1Q9CD18_SYMMI</name>
<protein>
    <submittedName>
        <fullName evidence="1">Uncharacterized protein</fullName>
    </submittedName>
</protein>
<dbReference type="EMBL" id="LSRX01001343">
    <property type="protein sequence ID" value="OLP80811.1"/>
    <property type="molecule type" value="Genomic_DNA"/>
</dbReference>
<dbReference type="Proteomes" id="UP000186817">
    <property type="component" value="Unassembled WGS sequence"/>
</dbReference>
<reference evidence="1 2" key="1">
    <citation type="submission" date="2016-02" db="EMBL/GenBank/DDBJ databases">
        <title>Genome analysis of coral dinoflagellate symbionts highlights evolutionary adaptations to a symbiotic lifestyle.</title>
        <authorList>
            <person name="Aranda M."/>
            <person name="Li Y."/>
            <person name="Liew Y.J."/>
            <person name="Baumgarten S."/>
            <person name="Simakov O."/>
            <person name="Wilson M."/>
            <person name="Piel J."/>
            <person name="Ashoor H."/>
            <person name="Bougouffa S."/>
            <person name="Bajic V.B."/>
            <person name="Ryu T."/>
            <person name="Ravasi T."/>
            <person name="Bayer T."/>
            <person name="Micklem G."/>
            <person name="Kim H."/>
            <person name="Bhak J."/>
            <person name="Lajeunesse T.C."/>
            <person name="Voolstra C.R."/>
        </authorList>
    </citation>
    <scope>NUCLEOTIDE SEQUENCE [LARGE SCALE GENOMIC DNA]</scope>
    <source>
        <strain evidence="1 2">CCMP2467</strain>
    </source>
</reference>
<accession>A0A1Q9CD18</accession>
<evidence type="ECO:0000313" key="2">
    <source>
        <dbReference type="Proteomes" id="UP000186817"/>
    </source>
</evidence>
<evidence type="ECO:0000313" key="1">
    <source>
        <dbReference type="EMBL" id="OLP80811.1"/>
    </source>
</evidence>